<organism evidence="2 3">
    <name type="scientific">Brevibacillus fluminis</name>
    <dbReference type="NCBI Taxonomy" id="511487"/>
    <lineage>
        <taxon>Bacteria</taxon>
        <taxon>Bacillati</taxon>
        <taxon>Bacillota</taxon>
        <taxon>Bacilli</taxon>
        <taxon>Bacillales</taxon>
        <taxon>Paenibacillaceae</taxon>
        <taxon>Brevibacillus</taxon>
    </lineage>
</organism>
<dbReference type="PROSITE" id="PS51112">
    <property type="entry name" value="AMMECR1"/>
    <property type="match status" value="1"/>
</dbReference>
<dbReference type="Proteomes" id="UP000271031">
    <property type="component" value="Unassembled WGS sequence"/>
</dbReference>
<protein>
    <submittedName>
        <fullName evidence="2">AmmeMemoRadiSam system protein A</fullName>
    </submittedName>
</protein>
<dbReference type="PANTHER" id="PTHR13016">
    <property type="entry name" value="AMMECR1 HOMOLOG"/>
    <property type="match status" value="1"/>
</dbReference>
<dbReference type="InterPro" id="IPR027623">
    <property type="entry name" value="AmmeMemoSam_A"/>
</dbReference>
<dbReference type="InterPro" id="IPR023473">
    <property type="entry name" value="AMMECR1"/>
</dbReference>
<comment type="caution">
    <text evidence="2">The sequence shown here is derived from an EMBL/GenBank/DDBJ whole genome shotgun (WGS) entry which is preliminary data.</text>
</comment>
<dbReference type="NCBIfam" id="TIGR04335">
    <property type="entry name" value="AmmeMemoSam_A"/>
    <property type="match status" value="1"/>
</dbReference>
<sequence length="487" mass="53851">MFRSPETIIKADARSTGGEVMPPSIEFGALMPHPPLLIPSIGKEELSHVHYTQVAMQQTCADIVKASPDVVIIVSPHGPMFEDAIVIMDGDDLRGDLKPFGVDESYQAQNDRPLASSIAEQGKQEGVPLILLEDHLKRKFQIHHELDYGTIVPLHYLQQAGYAGKIVLLAPGFLPLERVYQAGMCVRKAIELLGRKVVIIASGDNSHALVEQSPAGATEEGKRFDAALQKALSLEDWMSLFTLAPDFLERAAEDTLGSLFLLIGAFDTDELKGSVLSYEAPFGVGYTVATLKPQHGSAPSLLPSMIASREETIARLRARESEHVRLARMAVETYVREERLIQLASVPTEFEQQAGCFVSIKQNGKLRGCIGTIRPTADHLADEIVRNAIAACSEDDRFFPVEEDELSQLTYSVDVLEPEEEVKDISELDPSVYGVIVSDGQRSGLLLPNLEGIHTVEEQLYYAKEKAGIHPEQEHVRMFRFRVQRYV</sequence>
<dbReference type="Gene3D" id="3.30.1490.150">
    <property type="entry name" value="Hypothetical protein ph0010, domain 2"/>
    <property type="match status" value="1"/>
</dbReference>
<gene>
    <name evidence="2" type="primary">amrA</name>
    <name evidence="2" type="ORF">EDM56_27580</name>
</gene>
<evidence type="ECO:0000313" key="3">
    <source>
        <dbReference type="Proteomes" id="UP000271031"/>
    </source>
</evidence>
<keyword evidence="3" id="KW-1185">Reference proteome</keyword>
<proteinExistence type="predicted"/>
<dbReference type="Pfam" id="PF02900">
    <property type="entry name" value="LigB"/>
    <property type="match status" value="1"/>
</dbReference>
<dbReference type="Pfam" id="PF01871">
    <property type="entry name" value="AMMECR1"/>
    <property type="match status" value="1"/>
</dbReference>
<evidence type="ECO:0000313" key="2">
    <source>
        <dbReference type="EMBL" id="RNB80173.1"/>
    </source>
</evidence>
<dbReference type="InterPro" id="IPR027485">
    <property type="entry name" value="AMMECR1_N"/>
</dbReference>
<accession>A0A3M8CWV1</accession>
<dbReference type="CDD" id="cd07951">
    <property type="entry name" value="ED_3B_N_AMMECR1"/>
    <property type="match status" value="1"/>
</dbReference>
<dbReference type="GO" id="GO:0008198">
    <property type="term" value="F:ferrous iron binding"/>
    <property type="evidence" value="ECO:0007669"/>
    <property type="project" value="InterPro"/>
</dbReference>
<dbReference type="GO" id="GO:0016702">
    <property type="term" value="F:oxidoreductase activity, acting on single donors with incorporation of molecular oxygen, incorporation of two atoms of oxygen"/>
    <property type="evidence" value="ECO:0007669"/>
    <property type="project" value="UniProtKB-ARBA"/>
</dbReference>
<dbReference type="SUPFAM" id="SSF143447">
    <property type="entry name" value="AMMECR1-like"/>
    <property type="match status" value="1"/>
</dbReference>
<feature type="domain" description="AMMECR1" evidence="1">
    <location>
        <begin position="318"/>
        <end position="487"/>
    </location>
</feature>
<dbReference type="InterPro" id="IPR002733">
    <property type="entry name" value="AMMECR1_domain"/>
</dbReference>
<dbReference type="Gene3D" id="3.30.700.20">
    <property type="entry name" value="Hypothetical protein ph0010, domain 1"/>
    <property type="match status" value="1"/>
</dbReference>
<dbReference type="InterPro" id="IPR004183">
    <property type="entry name" value="Xdiol_dOase_suB"/>
</dbReference>
<dbReference type="OrthoDB" id="159752at2"/>
<dbReference type="InterPro" id="IPR036071">
    <property type="entry name" value="AMMECR1_dom_sf"/>
</dbReference>
<dbReference type="Gene3D" id="3.40.830.10">
    <property type="entry name" value="LigB-like"/>
    <property type="match status" value="1"/>
</dbReference>
<dbReference type="EMBL" id="RHHQ01000025">
    <property type="protein sequence ID" value="RNB80173.1"/>
    <property type="molecule type" value="Genomic_DNA"/>
</dbReference>
<name>A0A3M8CWV1_9BACL</name>
<dbReference type="PANTHER" id="PTHR13016:SF0">
    <property type="entry name" value="AMME SYNDROME CANDIDATE GENE 1 PROTEIN"/>
    <property type="match status" value="1"/>
</dbReference>
<dbReference type="AlphaFoldDB" id="A0A3M8CWV1"/>
<dbReference type="SUPFAM" id="SSF53213">
    <property type="entry name" value="LigB-like"/>
    <property type="match status" value="1"/>
</dbReference>
<evidence type="ECO:0000259" key="1">
    <source>
        <dbReference type="PROSITE" id="PS51112"/>
    </source>
</evidence>
<reference evidence="2 3" key="1">
    <citation type="submission" date="2018-10" db="EMBL/GenBank/DDBJ databases">
        <title>Phylogenomics of Brevibacillus.</title>
        <authorList>
            <person name="Dunlap C."/>
        </authorList>
    </citation>
    <scope>NUCLEOTIDE SEQUENCE [LARGE SCALE GENOMIC DNA]</scope>
    <source>
        <strain evidence="2 3">JCM 15716</strain>
    </source>
</reference>